<evidence type="ECO:0000313" key="3">
    <source>
        <dbReference type="EMBL" id="XCN71751.1"/>
    </source>
</evidence>
<gene>
    <name evidence="3" type="ORF">Q3M24_15735</name>
</gene>
<protein>
    <submittedName>
        <fullName evidence="3">CHAT domain-containing protein</fullName>
    </submittedName>
</protein>
<dbReference type="InterPro" id="IPR024983">
    <property type="entry name" value="CHAT_dom"/>
</dbReference>
<reference evidence="3" key="2">
    <citation type="submission" date="2024-06" db="EMBL/GenBank/DDBJ databases">
        <authorList>
            <person name="Plum-Jensen L.E."/>
            <person name="Schramm A."/>
            <person name="Marshall I.P.G."/>
        </authorList>
    </citation>
    <scope>NUCLEOTIDE SEQUENCE</scope>
    <source>
        <strain evidence="3">Rat1</strain>
    </source>
</reference>
<feature type="domain" description="CHAT" evidence="2">
    <location>
        <begin position="84"/>
        <end position="243"/>
    </location>
</feature>
<feature type="compositionally biased region" description="Low complexity" evidence="1">
    <location>
        <begin position="73"/>
        <end position="86"/>
    </location>
</feature>
<dbReference type="AlphaFoldDB" id="A0AAU8LRI0"/>
<feature type="region of interest" description="Disordered" evidence="1">
    <location>
        <begin position="52"/>
        <end position="87"/>
    </location>
</feature>
<evidence type="ECO:0000256" key="1">
    <source>
        <dbReference type="SAM" id="MobiDB-lite"/>
    </source>
</evidence>
<organism evidence="3">
    <name type="scientific">Candidatus Electrothrix aestuarii</name>
    <dbReference type="NCBI Taxonomy" id="3062594"/>
    <lineage>
        <taxon>Bacteria</taxon>
        <taxon>Pseudomonadati</taxon>
        <taxon>Thermodesulfobacteriota</taxon>
        <taxon>Desulfobulbia</taxon>
        <taxon>Desulfobulbales</taxon>
        <taxon>Desulfobulbaceae</taxon>
        <taxon>Candidatus Electrothrix</taxon>
    </lineage>
</organism>
<dbReference type="KEGG" id="eaj:Q3M24_15735"/>
<proteinExistence type="predicted"/>
<evidence type="ECO:0000259" key="2">
    <source>
        <dbReference type="Pfam" id="PF12770"/>
    </source>
</evidence>
<sequence length="268" mass="29711">MSFDFNAIKIEEAKKKWGEINDKLSRLEKQRVQETRAEEIFRLEQLIKKEKEERQQLEQELAELQKGGSPAASQSTPEQEPSSSSTDKTTILFLAANPMNTARLRLDEEVKKISNDLRLSKERDNLILSQEWAVTSDSLMQAILDTSPQIVHFSGHGELEGICLDDGRGMEKMVSAAALANLFRLFKDSVQCVLLNACYSLAQAEAIKEHIPHVIGMSSAIPDTAAISFASGFYKAVGAGRDIPFAFELGKAAVLMQGEEGDELPRLL</sequence>
<dbReference type="EMBL" id="CP159373">
    <property type="protein sequence ID" value="XCN71751.1"/>
    <property type="molecule type" value="Genomic_DNA"/>
</dbReference>
<name>A0AAU8LRI0_9BACT</name>
<dbReference type="Pfam" id="PF12770">
    <property type="entry name" value="CHAT"/>
    <property type="match status" value="1"/>
</dbReference>
<reference evidence="3" key="1">
    <citation type="journal article" date="2024" name="Syst. Appl. Microbiol.">
        <title>First single-strain enrichments of Electrothrix cable bacteria, description of E. aestuarii sp. nov. and E. rattekaaiensis sp. nov., and proposal of a cable bacteria taxonomy following the rules of the SeqCode.</title>
        <authorList>
            <person name="Plum-Jensen L.E."/>
            <person name="Schramm A."/>
            <person name="Marshall I.P.G."/>
        </authorList>
    </citation>
    <scope>NUCLEOTIDE SEQUENCE</scope>
    <source>
        <strain evidence="3">Rat1</strain>
    </source>
</reference>
<accession>A0AAU8LRI0</accession>